<dbReference type="AlphaFoldDB" id="A0A430KMS2"/>
<dbReference type="GO" id="GO:0003677">
    <property type="term" value="F:DNA binding"/>
    <property type="evidence" value="ECO:0007669"/>
    <property type="project" value="UniProtKB-UniRule"/>
</dbReference>
<feature type="DNA-binding region" description="H-T-H motif" evidence="4">
    <location>
        <begin position="47"/>
        <end position="66"/>
    </location>
</feature>
<dbReference type="PANTHER" id="PTHR47506">
    <property type="entry name" value="TRANSCRIPTIONAL REGULATORY PROTEIN"/>
    <property type="match status" value="1"/>
</dbReference>
<evidence type="ECO:0000256" key="2">
    <source>
        <dbReference type="ARBA" id="ARBA00023125"/>
    </source>
</evidence>
<dbReference type="InterPro" id="IPR036271">
    <property type="entry name" value="Tet_transcr_reg_TetR-rel_C_sf"/>
</dbReference>
<keyword evidence="7" id="KW-1185">Reference proteome</keyword>
<keyword evidence="2 4" id="KW-0238">DNA-binding</keyword>
<dbReference type="PANTHER" id="PTHR47506:SF1">
    <property type="entry name" value="HTH-TYPE TRANSCRIPTIONAL REGULATOR YJDC"/>
    <property type="match status" value="1"/>
</dbReference>
<evidence type="ECO:0000256" key="4">
    <source>
        <dbReference type="PROSITE-ProRule" id="PRU00335"/>
    </source>
</evidence>
<evidence type="ECO:0000259" key="5">
    <source>
        <dbReference type="PROSITE" id="PS50977"/>
    </source>
</evidence>
<gene>
    <name evidence="6" type="ORF">EH243_15515</name>
</gene>
<dbReference type="InterPro" id="IPR001647">
    <property type="entry name" value="HTH_TetR"/>
</dbReference>
<protein>
    <submittedName>
        <fullName evidence="6">TetR/AcrR family transcriptional regulator</fullName>
    </submittedName>
</protein>
<dbReference type="SUPFAM" id="SSF46689">
    <property type="entry name" value="Homeodomain-like"/>
    <property type="match status" value="1"/>
</dbReference>
<organism evidence="6 7">
    <name type="scientific">Amphritea opalescens</name>
    <dbReference type="NCBI Taxonomy" id="2490544"/>
    <lineage>
        <taxon>Bacteria</taxon>
        <taxon>Pseudomonadati</taxon>
        <taxon>Pseudomonadota</taxon>
        <taxon>Gammaproteobacteria</taxon>
        <taxon>Oceanospirillales</taxon>
        <taxon>Oceanospirillaceae</taxon>
        <taxon>Amphritea</taxon>
    </lineage>
</organism>
<evidence type="ECO:0000313" key="7">
    <source>
        <dbReference type="Proteomes" id="UP000283087"/>
    </source>
</evidence>
<proteinExistence type="predicted"/>
<dbReference type="Gene3D" id="1.10.357.10">
    <property type="entry name" value="Tetracycline Repressor, domain 2"/>
    <property type="match status" value="1"/>
</dbReference>
<evidence type="ECO:0000256" key="1">
    <source>
        <dbReference type="ARBA" id="ARBA00023015"/>
    </source>
</evidence>
<dbReference type="Proteomes" id="UP000283087">
    <property type="component" value="Unassembled WGS sequence"/>
</dbReference>
<dbReference type="InterPro" id="IPR009057">
    <property type="entry name" value="Homeodomain-like_sf"/>
</dbReference>
<feature type="domain" description="HTH tetR-type" evidence="5">
    <location>
        <begin position="24"/>
        <end position="84"/>
    </location>
</feature>
<evidence type="ECO:0000313" key="6">
    <source>
        <dbReference type="EMBL" id="RTE64787.1"/>
    </source>
</evidence>
<accession>A0A430KMS2</accession>
<dbReference type="PRINTS" id="PR00455">
    <property type="entry name" value="HTHTETR"/>
</dbReference>
<reference evidence="6 7" key="1">
    <citation type="submission" date="2018-11" db="EMBL/GenBank/DDBJ databases">
        <title>The draft genome sequence of Amphritea opalescens ANRC-JH13T.</title>
        <authorList>
            <person name="Fang Z."/>
            <person name="Zhang Y."/>
            <person name="Han X."/>
        </authorList>
    </citation>
    <scope>NUCLEOTIDE SEQUENCE [LARGE SCALE GENOMIC DNA]</scope>
    <source>
        <strain evidence="6 7">ANRC-JH13</strain>
    </source>
</reference>
<dbReference type="SUPFAM" id="SSF48498">
    <property type="entry name" value="Tetracyclin repressor-like, C-terminal domain"/>
    <property type="match status" value="1"/>
</dbReference>
<comment type="caution">
    <text evidence="6">The sequence shown here is derived from an EMBL/GenBank/DDBJ whole genome shotgun (WGS) entry which is preliminary data.</text>
</comment>
<dbReference type="Pfam" id="PF00440">
    <property type="entry name" value="TetR_N"/>
    <property type="match status" value="1"/>
</dbReference>
<dbReference type="EMBL" id="RQXW01000017">
    <property type="protein sequence ID" value="RTE64787.1"/>
    <property type="molecule type" value="Genomic_DNA"/>
</dbReference>
<keyword evidence="3" id="KW-0804">Transcription</keyword>
<dbReference type="OrthoDB" id="9809772at2"/>
<dbReference type="PROSITE" id="PS50977">
    <property type="entry name" value="HTH_TETR_2"/>
    <property type="match status" value="1"/>
</dbReference>
<name>A0A430KMS2_9GAMM</name>
<keyword evidence="1" id="KW-0805">Transcription regulation</keyword>
<evidence type="ECO:0000256" key="3">
    <source>
        <dbReference type="ARBA" id="ARBA00023163"/>
    </source>
</evidence>
<sequence>MIVIEGVDMTVATPLPRTQAQRSAETRALLLEATIDTLIEVGYADASSAAIVMRAGVTRGAQVHHFHSKVGLITAAAQYLFSGFIDEVQELATEVHSSGGDLESFLHGSLEKFFHGRFFFASLELITAARTDPNLKERLMPLIKELHDQLDALWLRFFQTTEASPARVETLLNMTLCLLRGMAVQTVLRDDPDYYVEILEAWKTILSSFLIKREEVIETDGQQPRQSSGEEG</sequence>